<dbReference type="GO" id="GO:0006633">
    <property type="term" value="P:fatty acid biosynthetic process"/>
    <property type="evidence" value="ECO:0007669"/>
    <property type="project" value="UniProtKB-KW"/>
</dbReference>
<dbReference type="GO" id="GO:0016491">
    <property type="term" value="F:oxidoreductase activity"/>
    <property type="evidence" value="ECO:0007669"/>
    <property type="project" value="UniProtKB-KW"/>
</dbReference>
<evidence type="ECO:0000256" key="7">
    <source>
        <dbReference type="ARBA" id="ARBA00023160"/>
    </source>
</evidence>
<dbReference type="Gene3D" id="3.60.10.10">
    <property type="entry name" value="Endonuclease/exonuclease/phosphatase"/>
    <property type="match status" value="1"/>
</dbReference>
<keyword evidence="1" id="KW-0596">Phosphopantetheine</keyword>
<evidence type="ECO:0000256" key="6">
    <source>
        <dbReference type="ARBA" id="ARBA00023098"/>
    </source>
</evidence>
<keyword evidence="8" id="KW-0511">Multifunctional enzyme</keyword>
<dbReference type="InterPro" id="IPR050091">
    <property type="entry name" value="PKS_NRPS_Biosynth_Enz"/>
</dbReference>
<keyword evidence="11" id="KW-1185">Reference proteome</keyword>
<dbReference type="EMBL" id="BLXT01008250">
    <property type="protein sequence ID" value="GFO47128.1"/>
    <property type="molecule type" value="Genomic_DNA"/>
</dbReference>
<dbReference type="PANTHER" id="PTHR43775">
    <property type="entry name" value="FATTY ACID SYNTHASE"/>
    <property type="match status" value="1"/>
</dbReference>
<evidence type="ECO:0000259" key="9">
    <source>
        <dbReference type="SMART" id="SM00827"/>
    </source>
</evidence>
<dbReference type="Pfam" id="PF00698">
    <property type="entry name" value="Acyl_transf_1"/>
    <property type="match status" value="1"/>
</dbReference>
<keyword evidence="3" id="KW-0276">Fatty acid metabolism</keyword>
<dbReference type="SMART" id="SM00827">
    <property type="entry name" value="PKS_AT"/>
    <property type="match status" value="1"/>
</dbReference>
<keyword evidence="7" id="KW-0275">Fatty acid biosynthesis</keyword>
<evidence type="ECO:0000256" key="2">
    <source>
        <dbReference type="ARBA" id="ARBA00022516"/>
    </source>
</evidence>
<evidence type="ECO:0000313" key="11">
    <source>
        <dbReference type="Proteomes" id="UP000735302"/>
    </source>
</evidence>
<protein>
    <submittedName>
        <fullName evidence="10">Craniofacial development protein 2-like protein</fullName>
    </submittedName>
</protein>
<evidence type="ECO:0000256" key="5">
    <source>
        <dbReference type="ARBA" id="ARBA00023002"/>
    </source>
</evidence>
<keyword evidence="6" id="KW-0443">Lipid metabolism</keyword>
<dbReference type="InterPro" id="IPR001227">
    <property type="entry name" value="Ac_transferase_dom_sf"/>
</dbReference>
<organism evidence="10 11">
    <name type="scientific">Plakobranchus ocellatus</name>
    <dbReference type="NCBI Taxonomy" id="259542"/>
    <lineage>
        <taxon>Eukaryota</taxon>
        <taxon>Metazoa</taxon>
        <taxon>Spiralia</taxon>
        <taxon>Lophotrochozoa</taxon>
        <taxon>Mollusca</taxon>
        <taxon>Gastropoda</taxon>
        <taxon>Heterobranchia</taxon>
        <taxon>Euthyneura</taxon>
        <taxon>Panpulmonata</taxon>
        <taxon>Sacoglossa</taxon>
        <taxon>Placobranchoidea</taxon>
        <taxon>Plakobranchidae</taxon>
        <taxon>Plakobranchus</taxon>
    </lineage>
</organism>
<dbReference type="SUPFAM" id="SSF52151">
    <property type="entry name" value="FabD/lysophospholipase-like"/>
    <property type="match status" value="1"/>
</dbReference>
<feature type="domain" description="Malonyl-CoA:ACP transacylase (MAT)" evidence="9">
    <location>
        <begin position="87"/>
        <end position="279"/>
    </location>
</feature>
<evidence type="ECO:0000256" key="4">
    <source>
        <dbReference type="ARBA" id="ARBA00022857"/>
    </source>
</evidence>
<sequence length="469" mass="52762">MLGQGCTQQFRNSTTTGRLLRLAYGRYPGLAVRQLAHVGTVSSPVRHTVTTWSLSHQAPVLVCVPSMSRQGHAQEKVTEGRPPVWFLFPGMGCQWEGMGQSMMKIPMFRQTIERLSKFTEAEFGVDLLVCFTENPHAKSLDKAMPLLPITAIQIALIDMLGAVGLKPDKMFGHSNGEVACAYADNCLTAEQAITVAYIRTTLLDGFEDIGRGKMAAVGLAEVRWSGAGYMKLGSKTLIYSGEHTHERGVSILFDLTTTKNLRSWCPISDRVVVALIAKPLNLSIIQVYAPTSDSEAVELEKFYEGTDKAKGYLKSQDIIMIMGDFNAKIGDERVEDVVGPSDIGTINERGSRLIEWCQINDFTITHTWYQNHPRRQWTWKSPGDRSINKIDFFVIQNRFRNPVKTSKSLPEADFDSDHIPIMCKFQIKLKKERKAKANPKFQMDLRKSYEKLRGKIVHNKMRLLITSQK</sequence>
<proteinExistence type="predicted"/>
<dbReference type="Gene3D" id="3.40.366.10">
    <property type="entry name" value="Malonyl-Coenzyme A Acyl Carrier Protein, domain 2"/>
    <property type="match status" value="1"/>
</dbReference>
<dbReference type="AlphaFoldDB" id="A0AAV4DS26"/>
<dbReference type="InterPro" id="IPR036691">
    <property type="entry name" value="Endo/exonu/phosph_ase_sf"/>
</dbReference>
<keyword evidence="5" id="KW-0560">Oxidoreductase</keyword>
<dbReference type="GO" id="GO:0004312">
    <property type="term" value="F:fatty acid synthase activity"/>
    <property type="evidence" value="ECO:0007669"/>
    <property type="project" value="TreeGrafter"/>
</dbReference>
<dbReference type="InterPro" id="IPR014043">
    <property type="entry name" value="Acyl_transferase_dom"/>
</dbReference>
<evidence type="ECO:0000313" key="10">
    <source>
        <dbReference type="EMBL" id="GFO47128.1"/>
    </source>
</evidence>
<gene>
    <name evidence="10" type="ORF">PoB_007363300</name>
</gene>
<dbReference type="SUPFAM" id="SSF56219">
    <property type="entry name" value="DNase I-like"/>
    <property type="match status" value="1"/>
</dbReference>
<dbReference type="PANTHER" id="PTHR43775:SF7">
    <property type="entry name" value="FATTY ACID SYNTHASE"/>
    <property type="match status" value="1"/>
</dbReference>
<evidence type="ECO:0000256" key="1">
    <source>
        <dbReference type="ARBA" id="ARBA00022450"/>
    </source>
</evidence>
<dbReference type="CDD" id="cd09076">
    <property type="entry name" value="L1-EN"/>
    <property type="match status" value="1"/>
</dbReference>
<dbReference type="InterPro" id="IPR016035">
    <property type="entry name" value="Acyl_Trfase/lysoPLipase"/>
</dbReference>
<keyword evidence="2" id="KW-0444">Lipid biosynthesis</keyword>
<reference evidence="10 11" key="1">
    <citation type="journal article" date="2021" name="Elife">
        <title>Chloroplast acquisition without the gene transfer in kleptoplastic sea slugs, Plakobranchus ocellatus.</title>
        <authorList>
            <person name="Maeda T."/>
            <person name="Takahashi S."/>
            <person name="Yoshida T."/>
            <person name="Shimamura S."/>
            <person name="Takaki Y."/>
            <person name="Nagai Y."/>
            <person name="Toyoda A."/>
            <person name="Suzuki Y."/>
            <person name="Arimoto A."/>
            <person name="Ishii H."/>
            <person name="Satoh N."/>
            <person name="Nishiyama T."/>
            <person name="Hasebe M."/>
            <person name="Maruyama T."/>
            <person name="Minagawa J."/>
            <person name="Obokata J."/>
            <person name="Shigenobu S."/>
        </authorList>
    </citation>
    <scope>NUCLEOTIDE SEQUENCE [LARGE SCALE GENOMIC DNA]</scope>
</reference>
<accession>A0AAV4DS26</accession>
<evidence type="ECO:0000256" key="8">
    <source>
        <dbReference type="ARBA" id="ARBA00023268"/>
    </source>
</evidence>
<comment type="caution">
    <text evidence="10">The sequence shown here is derived from an EMBL/GenBank/DDBJ whole genome shotgun (WGS) entry which is preliminary data.</text>
</comment>
<dbReference type="Gene3D" id="3.30.70.3290">
    <property type="match status" value="1"/>
</dbReference>
<name>A0AAV4DS26_9GAST</name>
<keyword evidence="4" id="KW-0521">NADP</keyword>
<evidence type="ECO:0000256" key="3">
    <source>
        <dbReference type="ARBA" id="ARBA00022832"/>
    </source>
</evidence>
<dbReference type="Proteomes" id="UP000735302">
    <property type="component" value="Unassembled WGS sequence"/>
</dbReference>